<comment type="caution">
    <text evidence="1">The sequence shown here is derived from an EMBL/GenBank/DDBJ whole genome shotgun (WGS) entry which is preliminary data.</text>
</comment>
<sequence length="78" mass="7971">MKNFLGKAVFIMFLILVSNKSLVTARPFDGTKLTVAPGGGGGGHGRSLSTPTRKDPKSLPGPSPCTNIPGGGGHCNNH</sequence>
<dbReference type="EMBL" id="CM045768">
    <property type="protein sequence ID" value="KAI7982081.1"/>
    <property type="molecule type" value="Genomic_DNA"/>
</dbReference>
<proteinExistence type="predicted"/>
<organism evidence="1 2">
    <name type="scientific">Camellia lanceoleosa</name>
    <dbReference type="NCBI Taxonomy" id="1840588"/>
    <lineage>
        <taxon>Eukaryota</taxon>
        <taxon>Viridiplantae</taxon>
        <taxon>Streptophyta</taxon>
        <taxon>Embryophyta</taxon>
        <taxon>Tracheophyta</taxon>
        <taxon>Spermatophyta</taxon>
        <taxon>Magnoliopsida</taxon>
        <taxon>eudicotyledons</taxon>
        <taxon>Gunneridae</taxon>
        <taxon>Pentapetalae</taxon>
        <taxon>asterids</taxon>
        <taxon>Ericales</taxon>
        <taxon>Theaceae</taxon>
        <taxon>Camellia</taxon>
    </lineage>
</organism>
<dbReference type="Proteomes" id="UP001060215">
    <property type="component" value="Chromosome 11"/>
</dbReference>
<gene>
    <name evidence="1" type="ORF">LOK49_LG15G00599</name>
</gene>
<protein>
    <submittedName>
        <fullName evidence="1">Uncharacterized protein</fullName>
    </submittedName>
</protein>
<name>A0ACC0F1T6_9ERIC</name>
<reference evidence="1 2" key="1">
    <citation type="journal article" date="2022" name="Plant J.">
        <title>Chromosome-level genome of Camellia lanceoleosa provides a valuable resource for understanding genome evolution and self-incompatibility.</title>
        <authorList>
            <person name="Gong W."/>
            <person name="Xiao S."/>
            <person name="Wang L."/>
            <person name="Liao Z."/>
            <person name="Chang Y."/>
            <person name="Mo W."/>
            <person name="Hu G."/>
            <person name="Li W."/>
            <person name="Zhao G."/>
            <person name="Zhu H."/>
            <person name="Hu X."/>
            <person name="Ji K."/>
            <person name="Xiang X."/>
            <person name="Song Q."/>
            <person name="Yuan D."/>
            <person name="Jin S."/>
            <person name="Zhang L."/>
        </authorList>
    </citation>
    <scope>NUCLEOTIDE SEQUENCE [LARGE SCALE GENOMIC DNA]</scope>
    <source>
        <strain evidence="1">SQ_2022a</strain>
    </source>
</reference>
<accession>A0ACC0F1T6</accession>
<evidence type="ECO:0000313" key="2">
    <source>
        <dbReference type="Proteomes" id="UP001060215"/>
    </source>
</evidence>
<evidence type="ECO:0000313" key="1">
    <source>
        <dbReference type="EMBL" id="KAI7982081.1"/>
    </source>
</evidence>
<keyword evidence="2" id="KW-1185">Reference proteome</keyword>